<proteinExistence type="predicted"/>
<dbReference type="AlphaFoldDB" id="A0A8J7W7N2"/>
<comment type="caution">
    <text evidence="1">The sequence shown here is derived from an EMBL/GenBank/DDBJ whole genome shotgun (WGS) entry which is preliminary data.</text>
</comment>
<sequence length="86" mass="9837">MRIYIRQANGRRYMIPAPIGLVKAAVSLGDFGISFARKYVPEEHRIYYDNIDFKELRKGFDVLKDYKGLKLIEVNAEDGTGVTIIV</sequence>
<dbReference type="RefSeq" id="WP_227020495.1">
    <property type="nucleotide sequence ID" value="NZ_JAGSND010000026.1"/>
</dbReference>
<evidence type="ECO:0000313" key="2">
    <source>
        <dbReference type="Proteomes" id="UP000675664"/>
    </source>
</evidence>
<reference evidence="1" key="2">
    <citation type="submission" date="2021-04" db="EMBL/GenBank/DDBJ databases">
        <authorList>
            <person name="Liu J."/>
        </authorList>
    </citation>
    <scope>NUCLEOTIDE SEQUENCE</scope>
    <source>
        <strain evidence="1">BAD-6</strain>
    </source>
</reference>
<gene>
    <name evidence="1" type="ORF">KCX82_21155</name>
</gene>
<name>A0A8J7W7N2_9FIRM</name>
<accession>A0A8J7W7N2</accession>
<organism evidence="1 2">
    <name type="scientific">Sinanaerobacter chloroacetimidivorans</name>
    <dbReference type="NCBI Taxonomy" id="2818044"/>
    <lineage>
        <taxon>Bacteria</taxon>
        <taxon>Bacillati</taxon>
        <taxon>Bacillota</taxon>
        <taxon>Clostridia</taxon>
        <taxon>Peptostreptococcales</taxon>
        <taxon>Anaerovoracaceae</taxon>
        <taxon>Sinanaerobacter</taxon>
    </lineage>
</organism>
<evidence type="ECO:0000313" key="1">
    <source>
        <dbReference type="EMBL" id="MBR0600380.1"/>
    </source>
</evidence>
<protein>
    <submittedName>
        <fullName evidence="1">Uncharacterized protein</fullName>
    </submittedName>
</protein>
<keyword evidence="2" id="KW-1185">Reference proteome</keyword>
<reference evidence="1" key="1">
    <citation type="submission" date="2021-04" db="EMBL/GenBank/DDBJ databases">
        <title>Sinoanaerobacter chloroacetimidivorans sp. nov., an obligate anaerobic bacterium isolated from anaerobic sludge.</title>
        <authorList>
            <person name="Bao Y."/>
        </authorList>
    </citation>
    <scope>NUCLEOTIDE SEQUENCE</scope>
    <source>
        <strain evidence="1">BAD-6</strain>
    </source>
</reference>
<dbReference type="Proteomes" id="UP000675664">
    <property type="component" value="Unassembled WGS sequence"/>
</dbReference>
<dbReference type="EMBL" id="JAGSND010000026">
    <property type="protein sequence ID" value="MBR0600380.1"/>
    <property type="molecule type" value="Genomic_DNA"/>
</dbReference>